<feature type="coiled-coil region" evidence="1">
    <location>
        <begin position="110"/>
        <end position="151"/>
    </location>
</feature>
<dbReference type="EMBL" id="JBICBT010000154">
    <property type="protein sequence ID" value="KAL3122167.1"/>
    <property type="molecule type" value="Genomic_DNA"/>
</dbReference>
<accession>A0ABD2M3R1</accession>
<feature type="compositionally biased region" description="Low complexity" evidence="2">
    <location>
        <begin position="33"/>
        <end position="52"/>
    </location>
</feature>
<evidence type="ECO:0000256" key="1">
    <source>
        <dbReference type="SAM" id="Coils"/>
    </source>
</evidence>
<gene>
    <name evidence="4" type="ORF">niasHT_003155</name>
</gene>
<sequence>MRNSSTEANRKRKEWRRESGRKGGSTPKSPRQTTEAPSTTGEGTSTETMPSTLNAEPSRRSNPRPLSTAPIRRHARVRPTTVHKETSTDFRAAVQSTQTVLETVDCSTQTETEQESIQRLCAELNKAKRRIETLERQLEKKTDEVKRLKKRPAEKHRHRLKRVSSLDDLSRQSRTTRAKEIARNLSDLFRPGTPIPEIDKVVRQARHQANFISPKKPPGKWTRKGRTRKKERISPILDIQVTLMLGFSWNQRQQLKNTLINMRDDGTAGGMDFLASTHEVKALRRRLTTHARFEVVNSEGGTTLICTNIRQVLVQRVETLLGQGRMKEFDEKLFVAIVGDRGFKDVRPVLREMLDQLQHPIIDTVERQSGMDREQLFYTVVVLLTFYLLFGSYNIFVSNVLVKSYPVYQSVMTIRSQSKADDTQWLAYWCAFALFSLVDHFIAPFGPYLLLKTAVLVYMLLPQTYGAHNCFVNYVQPMMERFAERRARRHAH</sequence>
<keyword evidence="3" id="KW-1133">Transmembrane helix</keyword>
<feature type="transmembrane region" description="Helical" evidence="3">
    <location>
        <begin position="376"/>
        <end position="396"/>
    </location>
</feature>
<comment type="caution">
    <text evidence="4">The sequence shown here is derived from an EMBL/GenBank/DDBJ whole genome shotgun (WGS) entry which is preliminary data.</text>
</comment>
<dbReference type="InterPro" id="IPR004345">
    <property type="entry name" value="TB2_DP1_HVA22"/>
</dbReference>
<reference evidence="4 5" key="1">
    <citation type="submission" date="2024-10" db="EMBL/GenBank/DDBJ databases">
        <authorList>
            <person name="Kim D."/>
        </authorList>
    </citation>
    <scope>NUCLEOTIDE SEQUENCE [LARGE SCALE GENOMIC DNA]</scope>
    <source>
        <strain evidence="4">BH-2024</strain>
    </source>
</reference>
<dbReference type="PANTHER" id="PTHR12300">
    <property type="entry name" value="HVA22-LIKE PROTEINS"/>
    <property type="match status" value="1"/>
</dbReference>
<dbReference type="InterPro" id="IPR009689">
    <property type="entry name" value="DUF1280"/>
</dbReference>
<feature type="region of interest" description="Disordered" evidence="2">
    <location>
        <begin position="1"/>
        <end position="89"/>
    </location>
</feature>
<evidence type="ECO:0000313" key="4">
    <source>
        <dbReference type="EMBL" id="KAL3122167.1"/>
    </source>
</evidence>
<dbReference type="Pfam" id="PF06918">
    <property type="entry name" value="DUF1280"/>
    <property type="match status" value="1"/>
</dbReference>
<keyword evidence="3" id="KW-0812">Transmembrane</keyword>
<evidence type="ECO:0000256" key="2">
    <source>
        <dbReference type="SAM" id="MobiDB-lite"/>
    </source>
</evidence>
<keyword evidence="5" id="KW-1185">Reference proteome</keyword>
<dbReference type="PANTHER" id="PTHR12300:SF34">
    <property type="entry name" value="RECEPTOR EXPRESSION-ENHANCING PROTEIN"/>
    <property type="match status" value="1"/>
</dbReference>
<evidence type="ECO:0000256" key="3">
    <source>
        <dbReference type="SAM" id="Phobius"/>
    </source>
</evidence>
<evidence type="ECO:0000313" key="5">
    <source>
        <dbReference type="Proteomes" id="UP001620626"/>
    </source>
</evidence>
<dbReference type="Proteomes" id="UP001620626">
    <property type="component" value="Unassembled WGS sequence"/>
</dbReference>
<keyword evidence="3" id="KW-0472">Membrane</keyword>
<name>A0ABD2M3R1_9BILA</name>
<organism evidence="4 5">
    <name type="scientific">Heterodera trifolii</name>
    <dbReference type="NCBI Taxonomy" id="157864"/>
    <lineage>
        <taxon>Eukaryota</taxon>
        <taxon>Metazoa</taxon>
        <taxon>Ecdysozoa</taxon>
        <taxon>Nematoda</taxon>
        <taxon>Chromadorea</taxon>
        <taxon>Rhabditida</taxon>
        <taxon>Tylenchina</taxon>
        <taxon>Tylenchomorpha</taxon>
        <taxon>Tylenchoidea</taxon>
        <taxon>Heteroderidae</taxon>
        <taxon>Heteroderinae</taxon>
        <taxon>Heterodera</taxon>
    </lineage>
</organism>
<protein>
    <submittedName>
        <fullName evidence="4">Uncharacterized protein</fullName>
    </submittedName>
</protein>
<proteinExistence type="predicted"/>
<feature type="transmembrane region" description="Helical" evidence="3">
    <location>
        <begin position="426"/>
        <end position="451"/>
    </location>
</feature>
<dbReference type="Pfam" id="PF03134">
    <property type="entry name" value="TB2_DP1_HVA22"/>
    <property type="match status" value="1"/>
</dbReference>
<dbReference type="AlphaFoldDB" id="A0ABD2M3R1"/>
<keyword evidence="1" id="KW-0175">Coiled coil</keyword>